<dbReference type="GeneID" id="103373367"/>
<dbReference type="PANTHER" id="PTHR11214">
    <property type="entry name" value="BETA-1,3-N-ACETYLGLUCOSAMINYLTRANSFERASE"/>
    <property type="match status" value="1"/>
</dbReference>
<dbReference type="Pfam" id="PF01762">
    <property type="entry name" value="Galactosyl_T"/>
    <property type="match status" value="1"/>
</dbReference>
<keyword evidence="6" id="KW-0735">Signal-anchor</keyword>
<evidence type="ECO:0000256" key="3">
    <source>
        <dbReference type="ARBA" id="ARBA00022676"/>
    </source>
</evidence>
<keyword evidence="8 12" id="KW-0333">Golgi apparatus</keyword>
<evidence type="ECO:0000313" key="14">
    <source>
        <dbReference type="RefSeq" id="XP_008301462.1"/>
    </source>
</evidence>
<comment type="subcellular location">
    <subcellularLocation>
        <location evidence="1 12">Golgi apparatus membrane</location>
        <topology evidence="1 12">Single-pass type II membrane protein</topology>
    </subcellularLocation>
</comment>
<comment type="similarity">
    <text evidence="2 12">Belongs to the glycosyltransferase 31 family.</text>
</comment>
<dbReference type="GO" id="GO:0000139">
    <property type="term" value="C:Golgi membrane"/>
    <property type="evidence" value="ECO:0007669"/>
    <property type="project" value="UniProtKB-SubCell"/>
</dbReference>
<evidence type="ECO:0000313" key="13">
    <source>
        <dbReference type="Proteomes" id="UP000694891"/>
    </source>
</evidence>
<evidence type="ECO:0000256" key="2">
    <source>
        <dbReference type="ARBA" id="ARBA00008661"/>
    </source>
</evidence>
<keyword evidence="9" id="KW-0472">Membrane</keyword>
<evidence type="ECO:0000256" key="1">
    <source>
        <dbReference type="ARBA" id="ARBA00004323"/>
    </source>
</evidence>
<dbReference type="Proteomes" id="UP000694891">
    <property type="component" value="Unplaced"/>
</dbReference>
<dbReference type="GO" id="GO:0008499">
    <property type="term" value="F:N-acetyl-beta-D-glucosaminide beta-(1,3)-galactosyltransferase activity"/>
    <property type="evidence" value="ECO:0007669"/>
    <property type="project" value="UniProtKB-ARBA"/>
</dbReference>
<evidence type="ECO:0000256" key="11">
    <source>
        <dbReference type="ARBA" id="ARBA00043952"/>
    </source>
</evidence>
<evidence type="ECO:0000256" key="6">
    <source>
        <dbReference type="ARBA" id="ARBA00022968"/>
    </source>
</evidence>
<gene>
    <name evidence="14" type="primary">LOC103373367</name>
</gene>
<dbReference type="GO" id="GO:0030311">
    <property type="term" value="P:poly-N-acetyllactosamine biosynthetic process"/>
    <property type="evidence" value="ECO:0007669"/>
    <property type="project" value="TreeGrafter"/>
</dbReference>
<evidence type="ECO:0000256" key="4">
    <source>
        <dbReference type="ARBA" id="ARBA00022679"/>
    </source>
</evidence>
<sequence length="285" mass="32778">FPMVLDVPDKCGGAEGSAEVFLLLVIKSPPVNYDRREVLRKTWAKERLQNGVWIRRLFISGTAGDGLEKKRLNKFLELEQRENNDILQWDFVDTHCNLTLKQILFLEWMDRNCPHVRFLMNGDDDVFAHTDNMVRYLKSLEDNNGSQHLYTGQLRTKLGPVRVEDSKYYVPVQVYESRSYPDFCSGGGFLLSGYTAHVIYNLSQSITLFPMDDVYIGMCVDKAGLRPESHMGVKAFGHRGPSSTDPLDPCYFSEILLAHRFSPLNLYVMWNSLYDPDLKCFDNVK</sequence>
<keyword evidence="5" id="KW-0812">Transmembrane</keyword>
<dbReference type="PANTHER" id="PTHR11214:SF23">
    <property type="entry name" value="N-ACETYLLACTOSAMINIDE BETA-1,3-N-ACETYLGLUCOSAMINYLTRANSFERASE 3"/>
    <property type="match status" value="1"/>
</dbReference>
<evidence type="ECO:0000256" key="5">
    <source>
        <dbReference type="ARBA" id="ARBA00022692"/>
    </source>
</evidence>
<organism evidence="13 14">
    <name type="scientific">Stegastes partitus</name>
    <name type="common">bicolor damselfish</name>
    <dbReference type="NCBI Taxonomy" id="144197"/>
    <lineage>
        <taxon>Eukaryota</taxon>
        <taxon>Metazoa</taxon>
        <taxon>Chordata</taxon>
        <taxon>Craniata</taxon>
        <taxon>Vertebrata</taxon>
        <taxon>Euteleostomi</taxon>
        <taxon>Actinopterygii</taxon>
        <taxon>Neopterygii</taxon>
        <taxon>Teleostei</taxon>
        <taxon>Neoteleostei</taxon>
        <taxon>Acanthomorphata</taxon>
        <taxon>Ovalentaria</taxon>
        <taxon>Pomacentridae</taxon>
        <taxon>Stegastes</taxon>
    </lineage>
</organism>
<proteinExistence type="inferred from homology"/>
<keyword evidence="4" id="KW-0808">Transferase</keyword>
<evidence type="ECO:0000256" key="12">
    <source>
        <dbReference type="RuleBase" id="RU363063"/>
    </source>
</evidence>
<reference evidence="14" key="1">
    <citation type="submission" date="2025-08" db="UniProtKB">
        <authorList>
            <consortium name="RefSeq"/>
        </authorList>
    </citation>
    <scope>IDENTIFICATION</scope>
</reference>
<keyword evidence="10" id="KW-0325">Glycoprotein</keyword>
<comment type="pathway">
    <text evidence="11">Protein modification.</text>
</comment>
<dbReference type="RefSeq" id="XP_008301462.1">
    <property type="nucleotide sequence ID" value="XM_008303240.1"/>
</dbReference>
<evidence type="ECO:0000256" key="9">
    <source>
        <dbReference type="ARBA" id="ARBA00023136"/>
    </source>
</evidence>
<dbReference type="GO" id="GO:0016266">
    <property type="term" value="P:protein O-linked glycosylation via N-acetyl-galactosamine"/>
    <property type="evidence" value="ECO:0007669"/>
    <property type="project" value="UniProtKB-ARBA"/>
</dbReference>
<dbReference type="FunFam" id="3.90.550.50:FF:000009">
    <property type="entry name" value="Hexosyltransferase"/>
    <property type="match status" value="1"/>
</dbReference>
<feature type="non-terminal residue" evidence="14">
    <location>
        <position position="1"/>
    </location>
</feature>
<evidence type="ECO:0000256" key="10">
    <source>
        <dbReference type="ARBA" id="ARBA00023180"/>
    </source>
</evidence>
<protein>
    <recommendedName>
        <fullName evidence="12">Hexosyltransferase</fullName>
        <ecNumber evidence="12">2.4.1.-</ecNumber>
    </recommendedName>
</protein>
<evidence type="ECO:0000256" key="8">
    <source>
        <dbReference type="ARBA" id="ARBA00023034"/>
    </source>
</evidence>
<keyword evidence="3 12" id="KW-0328">Glycosyltransferase</keyword>
<name>A0A9Y4U006_9TELE</name>
<evidence type="ECO:0000256" key="7">
    <source>
        <dbReference type="ARBA" id="ARBA00022989"/>
    </source>
</evidence>
<keyword evidence="13" id="KW-1185">Reference proteome</keyword>
<dbReference type="EC" id="2.4.1.-" evidence="12"/>
<accession>A0A9Y4U006</accession>
<dbReference type="InterPro" id="IPR002659">
    <property type="entry name" value="Glyco_trans_31"/>
</dbReference>
<dbReference type="Gene3D" id="3.90.550.50">
    <property type="match status" value="1"/>
</dbReference>
<keyword evidence="7" id="KW-1133">Transmembrane helix</keyword>
<dbReference type="AlphaFoldDB" id="A0A9Y4U006"/>